<organism evidence="8 9">
    <name type="scientific">Nonlabens dokdonensis</name>
    <dbReference type="NCBI Taxonomy" id="328515"/>
    <lineage>
        <taxon>Bacteria</taxon>
        <taxon>Pseudomonadati</taxon>
        <taxon>Bacteroidota</taxon>
        <taxon>Flavobacteriia</taxon>
        <taxon>Flavobacteriales</taxon>
        <taxon>Flavobacteriaceae</taxon>
        <taxon>Nonlabens</taxon>
    </lineage>
</organism>
<dbReference type="SUPFAM" id="SSF82689">
    <property type="entry name" value="Mechanosensitive channel protein MscS (YggB), C-terminal domain"/>
    <property type="match status" value="1"/>
</dbReference>
<reference evidence="9" key="1">
    <citation type="journal article" date="2017" name="Proc. Natl. Acad. Sci. U.S.A.">
        <title>Simulation of Deepwater Horizon oil plume reveals substrate specialization within a complex community of hydrocarbon-degraders.</title>
        <authorList>
            <person name="Hu P."/>
            <person name="Dubinsky E.A."/>
            <person name="Probst A.J."/>
            <person name="Wang J."/>
            <person name="Sieber C.M.K."/>
            <person name="Tom L.M."/>
            <person name="Gardinali P."/>
            <person name="Banfield J.F."/>
            <person name="Atlas R.M."/>
            <person name="Andersen G.L."/>
        </authorList>
    </citation>
    <scope>NUCLEOTIDE SEQUENCE [LARGE SCALE GENOMIC DNA]</scope>
</reference>
<dbReference type="Gene3D" id="2.30.30.60">
    <property type="match status" value="1"/>
</dbReference>
<evidence type="ECO:0000256" key="6">
    <source>
        <dbReference type="SAM" id="Phobius"/>
    </source>
</evidence>
<feature type="transmembrane region" description="Helical" evidence="6">
    <location>
        <begin position="360"/>
        <end position="381"/>
    </location>
</feature>
<dbReference type="InterPro" id="IPR006685">
    <property type="entry name" value="MscS_channel_2nd"/>
</dbReference>
<dbReference type="EMBL" id="MAAX01000110">
    <property type="protein sequence ID" value="OUS15001.1"/>
    <property type="molecule type" value="Genomic_DNA"/>
</dbReference>
<comment type="subcellular location">
    <subcellularLocation>
        <location evidence="1">Cell membrane</location>
        <topology evidence="1">Multi-pass membrane protein</topology>
    </subcellularLocation>
</comment>
<evidence type="ECO:0000313" key="9">
    <source>
        <dbReference type="Proteomes" id="UP000196102"/>
    </source>
</evidence>
<evidence type="ECO:0000256" key="5">
    <source>
        <dbReference type="ARBA" id="ARBA00023136"/>
    </source>
</evidence>
<sequence>MTSNQRYTIVYIFLLFIFSSVSGQKKSQENTNNNFPKLSDTISNKGTYQNNPIGEYNKAFYILDRLNENIGLPPSRLNFQSPQSTLEHFILSCREENFEDAAYALNLNLFPKEVTIKEAAILAEKLYFVINQRVGIDWDNISDRPDGQVDITTSTNGAIAGNPRRSVVFGEVDLDGRDVVLRLQRVKLNEYGAFWMISSNTVENVEPLYAVYGPRKLDRIMPQWARVTVLGLPLWKVVGTMFLLFVAYYLGKGFSYITKKLLLKSDKAWMRTIANKMAKPAGLALGILFFYITLNKLISFSGQLASTIYAVLLMIVISCIAWFLMKFIDAFMTYIADHRIGDSSIEENSHARMMMTYISVARRILTVVIIIVAISVILSQFRSLEKLGISLLASAGLITIILGVAAQNTLGNIIAGIQIALTRPAKIGDTLYIHDEWGYVEDIRFTYMVVRTWDSRRLVVPLKDLISKPFQNWSMTNAHQLRPITIYADYKTDVNLVREKFSELLKASDDYDEENPPVVQVTEVTEKAIGIRALCSAKDATTAWDLHCRLREELIKFVAELNDGAHLVKNRVTIENEINLD</sequence>
<dbReference type="PANTHER" id="PTHR30566">
    <property type="entry name" value="YNAI-RELATED MECHANOSENSITIVE ION CHANNEL"/>
    <property type="match status" value="1"/>
</dbReference>
<feature type="domain" description="Mechanosensitive ion channel MscS" evidence="7">
    <location>
        <begin position="408"/>
        <end position="474"/>
    </location>
</feature>
<dbReference type="RefSeq" id="WP_303686713.1">
    <property type="nucleotide sequence ID" value="NZ_CAJXYO010000015.1"/>
</dbReference>
<dbReference type="InterPro" id="IPR023408">
    <property type="entry name" value="MscS_beta-dom_sf"/>
</dbReference>
<feature type="transmembrane region" description="Helical" evidence="6">
    <location>
        <begin position="306"/>
        <end position="325"/>
    </location>
</feature>
<evidence type="ECO:0000256" key="1">
    <source>
        <dbReference type="ARBA" id="ARBA00004651"/>
    </source>
</evidence>
<evidence type="ECO:0000313" key="8">
    <source>
        <dbReference type="EMBL" id="OUS15001.1"/>
    </source>
</evidence>
<evidence type="ECO:0000256" key="3">
    <source>
        <dbReference type="ARBA" id="ARBA00022692"/>
    </source>
</evidence>
<protein>
    <submittedName>
        <fullName evidence="8">Mechanosensitive ion channel protein</fullName>
    </submittedName>
</protein>
<dbReference type="Gene3D" id="3.30.70.100">
    <property type="match status" value="1"/>
</dbReference>
<dbReference type="AlphaFoldDB" id="A0A1Z8AXE4"/>
<evidence type="ECO:0000256" key="4">
    <source>
        <dbReference type="ARBA" id="ARBA00022989"/>
    </source>
</evidence>
<feature type="transmembrane region" description="Helical" evidence="6">
    <location>
        <begin position="277"/>
        <end position="294"/>
    </location>
</feature>
<proteinExistence type="predicted"/>
<dbReference type="Gene3D" id="1.10.287.1260">
    <property type="match status" value="1"/>
</dbReference>
<gene>
    <name evidence="8" type="ORF">A9Q93_07105</name>
</gene>
<dbReference type="PANTHER" id="PTHR30566:SF25">
    <property type="entry name" value="INNER MEMBRANE PROTEIN"/>
    <property type="match status" value="1"/>
</dbReference>
<keyword evidence="3 6" id="KW-0812">Transmembrane</keyword>
<dbReference type="InterPro" id="IPR011066">
    <property type="entry name" value="MscS_channel_C_sf"/>
</dbReference>
<evidence type="ECO:0000256" key="2">
    <source>
        <dbReference type="ARBA" id="ARBA00022475"/>
    </source>
</evidence>
<dbReference type="GO" id="GO:0008381">
    <property type="term" value="F:mechanosensitive monoatomic ion channel activity"/>
    <property type="evidence" value="ECO:0007669"/>
    <property type="project" value="UniProtKB-ARBA"/>
</dbReference>
<keyword evidence="4 6" id="KW-1133">Transmembrane helix</keyword>
<accession>A0A1Z8AXE4</accession>
<dbReference type="Proteomes" id="UP000196102">
    <property type="component" value="Unassembled WGS sequence"/>
</dbReference>
<dbReference type="InterPro" id="IPR010920">
    <property type="entry name" value="LSM_dom_sf"/>
</dbReference>
<evidence type="ECO:0000259" key="7">
    <source>
        <dbReference type="Pfam" id="PF00924"/>
    </source>
</evidence>
<feature type="transmembrane region" description="Helical" evidence="6">
    <location>
        <begin position="224"/>
        <end position="250"/>
    </location>
</feature>
<comment type="caution">
    <text evidence="8">The sequence shown here is derived from an EMBL/GenBank/DDBJ whole genome shotgun (WGS) entry which is preliminary data.</text>
</comment>
<name>A0A1Z8AXE4_9FLAO</name>
<keyword evidence="2" id="KW-1003">Cell membrane</keyword>
<keyword evidence="5 6" id="KW-0472">Membrane</keyword>
<dbReference type="SUPFAM" id="SSF50182">
    <property type="entry name" value="Sm-like ribonucleoproteins"/>
    <property type="match status" value="1"/>
</dbReference>
<dbReference type="Pfam" id="PF00924">
    <property type="entry name" value="MS_channel_2nd"/>
    <property type="match status" value="1"/>
</dbReference>
<dbReference type="GO" id="GO:0005886">
    <property type="term" value="C:plasma membrane"/>
    <property type="evidence" value="ECO:0007669"/>
    <property type="project" value="UniProtKB-SubCell"/>
</dbReference>
<feature type="transmembrane region" description="Helical" evidence="6">
    <location>
        <begin position="387"/>
        <end position="406"/>
    </location>
</feature>